<dbReference type="Proteomes" id="UP000199110">
    <property type="component" value="Unassembled WGS sequence"/>
</dbReference>
<dbReference type="Gene3D" id="2.170.150.40">
    <property type="entry name" value="Domain of unknown function (DUF427)"/>
    <property type="match status" value="1"/>
</dbReference>
<keyword evidence="3" id="KW-1185">Reference proteome</keyword>
<dbReference type="STRING" id="390807.SAMN04488095_2801"/>
<proteinExistence type="predicted"/>
<reference evidence="2 3" key="1">
    <citation type="submission" date="2016-10" db="EMBL/GenBank/DDBJ databases">
        <authorList>
            <person name="de Groot N.N."/>
        </authorList>
    </citation>
    <scope>NUCLEOTIDE SEQUENCE [LARGE SCALE GENOMIC DNA]</scope>
    <source>
        <strain evidence="2 3">DSM 19073</strain>
    </source>
</reference>
<gene>
    <name evidence="2" type="ORF">SAMN04488095_2801</name>
</gene>
<dbReference type="InterPro" id="IPR007361">
    <property type="entry name" value="DUF427"/>
</dbReference>
<dbReference type="Pfam" id="PF04248">
    <property type="entry name" value="NTP_transf_9"/>
    <property type="match status" value="1"/>
</dbReference>
<evidence type="ECO:0000313" key="3">
    <source>
        <dbReference type="Proteomes" id="UP000199110"/>
    </source>
</evidence>
<dbReference type="PANTHER" id="PTHR43058:SF1">
    <property type="entry name" value="DUF427 DOMAIN-CONTAINING PROTEIN"/>
    <property type="match status" value="1"/>
</dbReference>
<dbReference type="AlphaFoldDB" id="A0A1I3R8G2"/>
<dbReference type="PANTHER" id="PTHR43058">
    <property type="entry name" value="SLR0655 PROTEIN"/>
    <property type="match status" value="1"/>
</dbReference>
<dbReference type="InterPro" id="IPR038694">
    <property type="entry name" value="DUF427_sf"/>
</dbReference>
<protein>
    <submittedName>
        <fullName evidence="2">Uncharacterized conserved protein, DUF427 family</fullName>
    </submittedName>
</protein>
<evidence type="ECO:0000313" key="2">
    <source>
        <dbReference type="EMBL" id="SFJ41711.1"/>
    </source>
</evidence>
<accession>A0A1I3R8G2</accession>
<sequence length="156" mass="17299">MTLPPENVQTYPRPPLVEPVAALVEVWLGGEKIVSTTDAIRVCETHHAPTYYIPRKAIRAVITRAHGSSFCEWKGGARYWTFEAGGKVARKCAWGYPTPTQWFKDIAGRLAIYAGEMDECRVAGMKVEPQPGEFYGGWVTPNLRGRIKGGPGSYGW</sequence>
<dbReference type="RefSeq" id="WP_092781895.1">
    <property type="nucleotide sequence ID" value="NZ_FORA01000003.1"/>
</dbReference>
<organism evidence="2 3">
    <name type="scientific">Jannaschia pohangensis</name>
    <dbReference type="NCBI Taxonomy" id="390807"/>
    <lineage>
        <taxon>Bacteria</taxon>
        <taxon>Pseudomonadati</taxon>
        <taxon>Pseudomonadota</taxon>
        <taxon>Alphaproteobacteria</taxon>
        <taxon>Rhodobacterales</taxon>
        <taxon>Roseobacteraceae</taxon>
        <taxon>Jannaschia</taxon>
    </lineage>
</organism>
<name>A0A1I3R8G2_9RHOB</name>
<dbReference type="OrthoDB" id="9815163at2"/>
<evidence type="ECO:0000259" key="1">
    <source>
        <dbReference type="Pfam" id="PF04248"/>
    </source>
</evidence>
<feature type="domain" description="DUF427" evidence="1">
    <location>
        <begin position="24"/>
        <end position="114"/>
    </location>
</feature>
<dbReference type="EMBL" id="FORA01000003">
    <property type="protein sequence ID" value="SFJ41711.1"/>
    <property type="molecule type" value="Genomic_DNA"/>
</dbReference>